<name>A0A1G2FWN7_9BACT</name>
<dbReference type="InterPro" id="IPR013005">
    <property type="entry name" value="Ribosomal_uL4-like"/>
</dbReference>
<protein>
    <recommendedName>
        <fullName evidence="4 5">Large ribosomal subunit protein uL4</fullName>
    </recommendedName>
</protein>
<keyword evidence="2 5" id="KW-0689">Ribosomal protein</keyword>
<dbReference type="NCBIfam" id="TIGR03953">
    <property type="entry name" value="rplD_bact"/>
    <property type="match status" value="1"/>
</dbReference>
<gene>
    <name evidence="5" type="primary">rplD</name>
    <name evidence="7" type="ORF">A2W41_03765</name>
</gene>
<dbReference type="Pfam" id="PF00573">
    <property type="entry name" value="Ribosomal_L4"/>
    <property type="match status" value="1"/>
</dbReference>
<dbReference type="GO" id="GO:0019843">
    <property type="term" value="F:rRNA binding"/>
    <property type="evidence" value="ECO:0007669"/>
    <property type="project" value="UniProtKB-UniRule"/>
</dbReference>
<dbReference type="Gene3D" id="3.40.1370.10">
    <property type="match status" value="1"/>
</dbReference>
<evidence type="ECO:0000256" key="3">
    <source>
        <dbReference type="ARBA" id="ARBA00023274"/>
    </source>
</evidence>
<evidence type="ECO:0000256" key="5">
    <source>
        <dbReference type="HAMAP-Rule" id="MF_01328"/>
    </source>
</evidence>
<sequence length="209" mass="23399">MKIKVYNMEAKQVSETDVPKAIADASWNSDLVHQVAVSLLANKRRGTAHSKGRGDVRGGGKKPWRQKGTGRARHGSIRSPIWRGGGVVHGPTNERDYSKKINKKMRRKALQAVLAKKIADNEIVVFDNMTFKEIKTKEAASFLKKLENASLMKPRKTKTVLLEKPRGNVALSFRNIPSIKVLDARNFNTLDALESKYVLLTEKLFHGLV</sequence>
<dbReference type="Proteomes" id="UP000176700">
    <property type="component" value="Unassembled WGS sequence"/>
</dbReference>
<evidence type="ECO:0000256" key="1">
    <source>
        <dbReference type="ARBA" id="ARBA00010528"/>
    </source>
</evidence>
<dbReference type="GO" id="GO:1990904">
    <property type="term" value="C:ribonucleoprotein complex"/>
    <property type="evidence" value="ECO:0007669"/>
    <property type="project" value="UniProtKB-KW"/>
</dbReference>
<dbReference type="InterPro" id="IPR023574">
    <property type="entry name" value="Ribosomal_uL4_dom_sf"/>
</dbReference>
<dbReference type="GO" id="GO:0003735">
    <property type="term" value="F:structural constituent of ribosome"/>
    <property type="evidence" value="ECO:0007669"/>
    <property type="project" value="InterPro"/>
</dbReference>
<reference evidence="7 8" key="1">
    <citation type="journal article" date="2016" name="Nat. Commun.">
        <title>Thousands of microbial genomes shed light on interconnected biogeochemical processes in an aquifer system.</title>
        <authorList>
            <person name="Anantharaman K."/>
            <person name="Brown C.T."/>
            <person name="Hug L.A."/>
            <person name="Sharon I."/>
            <person name="Castelle C.J."/>
            <person name="Probst A.J."/>
            <person name="Thomas B.C."/>
            <person name="Singh A."/>
            <person name="Wilkins M.J."/>
            <person name="Karaoz U."/>
            <person name="Brodie E.L."/>
            <person name="Williams K.H."/>
            <person name="Hubbard S.S."/>
            <person name="Banfield J.F."/>
        </authorList>
    </citation>
    <scope>NUCLEOTIDE SEQUENCE [LARGE SCALE GENOMIC DNA]</scope>
</reference>
<accession>A0A1G2FWN7</accession>
<organism evidence="7 8">
    <name type="scientific">Candidatus Ryanbacteria bacterium RIFCSPHIGHO2_01_45_13</name>
    <dbReference type="NCBI Taxonomy" id="1802112"/>
    <lineage>
        <taxon>Bacteria</taxon>
        <taxon>Candidatus Ryaniibacteriota</taxon>
    </lineage>
</organism>
<dbReference type="PANTHER" id="PTHR10746">
    <property type="entry name" value="50S RIBOSOMAL PROTEIN L4"/>
    <property type="match status" value="1"/>
</dbReference>
<dbReference type="AlphaFoldDB" id="A0A1G2FWN7"/>
<keyword evidence="5" id="KW-0694">RNA-binding</keyword>
<dbReference type="PANTHER" id="PTHR10746:SF6">
    <property type="entry name" value="LARGE RIBOSOMAL SUBUNIT PROTEIN UL4M"/>
    <property type="match status" value="1"/>
</dbReference>
<proteinExistence type="inferred from homology"/>
<keyword evidence="5" id="KW-0699">rRNA-binding</keyword>
<dbReference type="GO" id="GO:0005840">
    <property type="term" value="C:ribosome"/>
    <property type="evidence" value="ECO:0007669"/>
    <property type="project" value="UniProtKB-KW"/>
</dbReference>
<dbReference type="EMBL" id="MHNI01000018">
    <property type="protein sequence ID" value="OGZ42496.1"/>
    <property type="molecule type" value="Genomic_DNA"/>
</dbReference>
<dbReference type="InterPro" id="IPR002136">
    <property type="entry name" value="Ribosomal_uL4"/>
</dbReference>
<feature type="compositionally biased region" description="Basic residues" evidence="6">
    <location>
        <begin position="59"/>
        <end position="76"/>
    </location>
</feature>
<dbReference type="GO" id="GO:0006412">
    <property type="term" value="P:translation"/>
    <property type="evidence" value="ECO:0007669"/>
    <property type="project" value="UniProtKB-UniRule"/>
</dbReference>
<comment type="function">
    <text evidence="5">One of the primary rRNA binding proteins, this protein initially binds near the 5'-end of the 23S rRNA. It is important during the early stages of 50S assembly. It makes multiple contacts with different domains of the 23S rRNA in the assembled 50S subunit and ribosome.</text>
</comment>
<comment type="function">
    <text evidence="5">Forms part of the polypeptide exit tunnel.</text>
</comment>
<dbReference type="HAMAP" id="MF_01328_B">
    <property type="entry name" value="Ribosomal_uL4_B"/>
    <property type="match status" value="1"/>
</dbReference>
<comment type="subunit">
    <text evidence="5">Part of the 50S ribosomal subunit.</text>
</comment>
<keyword evidence="3 5" id="KW-0687">Ribonucleoprotein</keyword>
<evidence type="ECO:0000313" key="8">
    <source>
        <dbReference type="Proteomes" id="UP000176700"/>
    </source>
</evidence>
<evidence type="ECO:0000256" key="4">
    <source>
        <dbReference type="ARBA" id="ARBA00035244"/>
    </source>
</evidence>
<evidence type="ECO:0000256" key="2">
    <source>
        <dbReference type="ARBA" id="ARBA00022980"/>
    </source>
</evidence>
<comment type="similarity">
    <text evidence="1 5">Belongs to the universal ribosomal protein uL4 family.</text>
</comment>
<feature type="region of interest" description="Disordered" evidence="6">
    <location>
        <begin position="43"/>
        <end position="94"/>
    </location>
</feature>
<evidence type="ECO:0000313" key="7">
    <source>
        <dbReference type="EMBL" id="OGZ42496.1"/>
    </source>
</evidence>
<dbReference type="SUPFAM" id="SSF52166">
    <property type="entry name" value="Ribosomal protein L4"/>
    <property type="match status" value="1"/>
</dbReference>
<comment type="caution">
    <text evidence="7">The sequence shown here is derived from an EMBL/GenBank/DDBJ whole genome shotgun (WGS) entry which is preliminary data.</text>
</comment>
<evidence type="ECO:0000256" key="6">
    <source>
        <dbReference type="SAM" id="MobiDB-lite"/>
    </source>
</evidence>